<feature type="domain" description="USP" evidence="2">
    <location>
        <begin position="59"/>
        <end position="389"/>
    </location>
</feature>
<dbReference type="SUPFAM" id="SSF54001">
    <property type="entry name" value="Cysteine proteinases"/>
    <property type="match status" value="1"/>
</dbReference>
<protein>
    <recommendedName>
        <fullName evidence="1">Ubiquitin carboxyl-terminal hydrolase</fullName>
        <ecNumber evidence="1">3.4.19.12</ecNumber>
    </recommendedName>
</protein>
<comment type="catalytic activity">
    <reaction evidence="1">
        <text>Thiol-dependent hydrolysis of ester, thioester, amide, peptide and isopeptide bonds formed by the C-terminal Gly of ubiquitin (a 76-residue protein attached to proteins as an intracellular targeting signal).</text>
        <dbReference type="EC" id="3.4.19.12"/>
    </reaction>
</comment>
<dbReference type="InterPro" id="IPR018200">
    <property type="entry name" value="USP_CS"/>
</dbReference>
<evidence type="ECO:0000313" key="4">
    <source>
        <dbReference type="Proteomes" id="UP001165083"/>
    </source>
</evidence>
<comment type="caution">
    <text evidence="3">The sequence shown here is derived from an EMBL/GenBank/DDBJ whole genome shotgun (WGS) entry which is preliminary data.</text>
</comment>
<keyword evidence="4" id="KW-1185">Reference proteome</keyword>
<keyword evidence="1" id="KW-0378">Hydrolase</keyword>
<dbReference type="PROSITE" id="PS50235">
    <property type="entry name" value="USP_3"/>
    <property type="match status" value="1"/>
</dbReference>
<dbReference type="PANTHER" id="PTHR21646:SF76">
    <property type="entry name" value="UBIQUITIN CARBOXYL-TERMINAL HYDROLASE 32"/>
    <property type="match status" value="1"/>
</dbReference>
<dbReference type="PROSITE" id="PS00972">
    <property type="entry name" value="USP_1"/>
    <property type="match status" value="1"/>
</dbReference>
<proteinExistence type="inferred from homology"/>
<keyword evidence="1" id="KW-0788">Thiol protease</keyword>
<dbReference type="PANTHER" id="PTHR21646">
    <property type="entry name" value="UBIQUITIN CARBOXYL-TERMINAL HYDROLASE"/>
    <property type="match status" value="1"/>
</dbReference>
<dbReference type="InterPro" id="IPR050185">
    <property type="entry name" value="Ub_carboxyl-term_hydrolase"/>
</dbReference>
<dbReference type="OrthoDB" id="292964at2759"/>
<dbReference type="GO" id="GO:0006508">
    <property type="term" value="P:proteolysis"/>
    <property type="evidence" value="ECO:0007669"/>
    <property type="project" value="UniProtKB-KW"/>
</dbReference>
<dbReference type="InterPro" id="IPR028889">
    <property type="entry name" value="USP"/>
</dbReference>
<gene>
    <name evidence="3" type="ORF">Plil01_001190400</name>
</gene>
<organism evidence="3 4">
    <name type="scientific">Phytophthora lilii</name>
    <dbReference type="NCBI Taxonomy" id="2077276"/>
    <lineage>
        <taxon>Eukaryota</taxon>
        <taxon>Sar</taxon>
        <taxon>Stramenopiles</taxon>
        <taxon>Oomycota</taxon>
        <taxon>Peronosporomycetes</taxon>
        <taxon>Peronosporales</taxon>
        <taxon>Peronosporaceae</taxon>
        <taxon>Phytophthora</taxon>
    </lineage>
</organism>
<dbReference type="CDD" id="cd02257">
    <property type="entry name" value="Peptidase_C19"/>
    <property type="match status" value="1"/>
</dbReference>
<dbReference type="Proteomes" id="UP001165083">
    <property type="component" value="Unassembled WGS sequence"/>
</dbReference>
<keyword evidence="1" id="KW-0833">Ubl conjugation pathway</keyword>
<evidence type="ECO:0000256" key="1">
    <source>
        <dbReference type="RuleBase" id="RU366025"/>
    </source>
</evidence>
<dbReference type="Pfam" id="PF00443">
    <property type="entry name" value="UCH"/>
    <property type="match status" value="1"/>
</dbReference>
<accession>A0A9W6U8X9</accession>
<sequence length="591" mass="67141">MINNRVRFCGRAQCGGSTAYFLQQPRARPSIDASDERRSTANASTNVAQMSRITYHQPRGLVNNGNLCFVNAWLQCLAALPGLLESVEQQLRIVRQEWQHSDHNQVSVAEALVNLLRCISSEDGDIIQHKMSRFLQAVSQCSDLVSRPSLSQEQQDAEELLSFLLEQLHRLLRTQMQLEHQSEEQEEFRRAEALLLNELRGSTPDDTQTYLQTVVISLAIDAEKGDQFISDCLADFRQQEELAGDTGVLCEDQCRRITTRETQILLQRVPTLLVLQLQRFKHVNEEKVDASVGFPCGADELLDITDNTFLRNEHRVKFQLVAICAHRGDSINSGHYISYVRHKLDPASRHPASSNDWVQIDDSMTSVIDESTFQNETLTTAYLLCYSQVFNHGMDKTRVNQQEEINRSVDNCSSLFGASEAEVQRQNSRAGKRRQCKVVDEQCSRLVKTTTHQVAPDSGVELQNRHGSGSAFEWAMRNFGSFHDCHWPLDSAGTVEKANLANRSIYAWMIANLEADCRLRVVDPLQQLRRLFGSDPIPNTMDAAIQQLCAYLMQERLRSVTDRVLSTYWDSSFELRAYAQYFRGTLVVIDC</sequence>
<dbReference type="EMBL" id="BSXW01000707">
    <property type="protein sequence ID" value="GMF28293.1"/>
    <property type="molecule type" value="Genomic_DNA"/>
</dbReference>
<evidence type="ECO:0000313" key="3">
    <source>
        <dbReference type="EMBL" id="GMF28293.1"/>
    </source>
</evidence>
<dbReference type="GO" id="GO:0004843">
    <property type="term" value="F:cysteine-type deubiquitinase activity"/>
    <property type="evidence" value="ECO:0007669"/>
    <property type="project" value="UniProtKB-UniRule"/>
</dbReference>
<dbReference type="InterPro" id="IPR001394">
    <property type="entry name" value="Peptidase_C19_UCH"/>
</dbReference>
<dbReference type="AlphaFoldDB" id="A0A9W6U8X9"/>
<name>A0A9W6U8X9_9STRA</name>
<evidence type="ECO:0000259" key="2">
    <source>
        <dbReference type="PROSITE" id="PS50235"/>
    </source>
</evidence>
<dbReference type="InterPro" id="IPR038765">
    <property type="entry name" value="Papain-like_cys_pep_sf"/>
</dbReference>
<dbReference type="EC" id="3.4.19.12" evidence="1"/>
<dbReference type="PROSITE" id="PS00973">
    <property type="entry name" value="USP_2"/>
    <property type="match status" value="1"/>
</dbReference>
<dbReference type="GO" id="GO:0016579">
    <property type="term" value="P:protein deubiquitination"/>
    <property type="evidence" value="ECO:0007669"/>
    <property type="project" value="InterPro"/>
</dbReference>
<dbReference type="Gene3D" id="3.90.70.10">
    <property type="entry name" value="Cysteine proteinases"/>
    <property type="match status" value="1"/>
</dbReference>
<comment type="similarity">
    <text evidence="1">Belongs to the peptidase C19 family.</text>
</comment>
<reference evidence="3" key="1">
    <citation type="submission" date="2023-04" db="EMBL/GenBank/DDBJ databases">
        <title>Phytophthora lilii NBRC 32176.</title>
        <authorList>
            <person name="Ichikawa N."/>
            <person name="Sato H."/>
            <person name="Tonouchi N."/>
        </authorList>
    </citation>
    <scope>NUCLEOTIDE SEQUENCE</scope>
    <source>
        <strain evidence="3">NBRC 32176</strain>
    </source>
</reference>
<keyword evidence="1" id="KW-0645">Protease</keyword>